<keyword evidence="1" id="KW-0812">Transmembrane</keyword>
<feature type="transmembrane region" description="Helical" evidence="1">
    <location>
        <begin position="122"/>
        <end position="151"/>
    </location>
</feature>
<dbReference type="PANTHER" id="PTHR33802">
    <property type="entry name" value="SI:CH211-161H7.5-RELATED"/>
    <property type="match status" value="1"/>
</dbReference>
<dbReference type="AlphaFoldDB" id="A0A9W2XQL8"/>
<dbReference type="OrthoDB" id="5586934at2759"/>
<sequence length="314" mass="35679">MGEHNLLRLAAIVVSVVGFVISLVFNALSALGIGPYLTTTSNVSAKFDTEITPSGWTFSIWSVIYIWLSAMIIYILVGLCRRNSYGYVYCSPAVLPYGFFISWCLNLCFNIGWLIVWDQGEMIAAFIFLILIICTNYSAVCFICHGLHIYGPWLNKYHKTDLWLLRVLVQNGVMIYTTWTTIATLINLTIVLIYDVKMSPTDAATISYSVLGLLLLVWFILENLVLDRHVRYILIIYPVVIWALSGNLDKNYNFNSANRNGILIAVLLASSCVLFVVRIALVIWRHIKQPLYEDVSPETMEPMDIAEKQKKIFH</sequence>
<keyword evidence="2" id="KW-1185">Reference proteome</keyword>
<organism evidence="2 3">
    <name type="scientific">Betta splendens</name>
    <name type="common">Siamese fighting fish</name>
    <dbReference type="NCBI Taxonomy" id="158456"/>
    <lineage>
        <taxon>Eukaryota</taxon>
        <taxon>Metazoa</taxon>
        <taxon>Chordata</taxon>
        <taxon>Craniata</taxon>
        <taxon>Vertebrata</taxon>
        <taxon>Euteleostomi</taxon>
        <taxon>Actinopterygii</taxon>
        <taxon>Neopterygii</taxon>
        <taxon>Teleostei</taxon>
        <taxon>Neoteleostei</taxon>
        <taxon>Acanthomorphata</taxon>
        <taxon>Anabantaria</taxon>
        <taxon>Anabantiformes</taxon>
        <taxon>Anabantoidei</taxon>
        <taxon>Osphronemidae</taxon>
        <taxon>Betta</taxon>
    </lineage>
</organism>
<feature type="transmembrane region" description="Helical" evidence="1">
    <location>
        <begin position="206"/>
        <end position="225"/>
    </location>
</feature>
<protein>
    <submittedName>
        <fullName evidence="3">Uncharacterized protein si:ch211-161h7.5</fullName>
    </submittedName>
</protein>
<proteinExistence type="predicted"/>
<keyword evidence="1" id="KW-0472">Membrane</keyword>
<dbReference type="KEGG" id="bspl:114854274"/>
<evidence type="ECO:0000256" key="1">
    <source>
        <dbReference type="SAM" id="Phobius"/>
    </source>
</evidence>
<name>A0A9W2XQL8_BETSP</name>
<feature type="transmembrane region" description="Helical" evidence="1">
    <location>
        <begin position="232"/>
        <end position="248"/>
    </location>
</feature>
<gene>
    <name evidence="3" type="primary">si:ch211-161h7.5</name>
</gene>
<evidence type="ECO:0000313" key="3">
    <source>
        <dbReference type="RefSeq" id="XP_055364148.1"/>
    </source>
</evidence>
<dbReference type="PANTHER" id="PTHR33802:SF4">
    <property type="entry name" value="SI:DKEY-29D8.3"/>
    <property type="match status" value="1"/>
</dbReference>
<accession>A0A9W2XQL8</accession>
<keyword evidence="1" id="KW-1133">Transmembrane helix</keyword>
<feature type="transmembrane region" description="Helical" evidence="1">
    <location>
        <begin position="260"/>
        <end position="284"/>
    </location>
</feature>
<reference evidence="3" key="1">
    <citation type="submission" date="2025-08" db="UniProtKB">
        <authorList>
            <consortium name="RefSeq"/>
        </authorList>
    </citation>
    <scope>IDENTIFICATION</scope>
</reference>
<dbReference type="GeneID" id="114854274"/>
<dbReference type="Proteomes" id="UP000515150">
    <property type="component" value="Chromosome 4"/>
</dbReference>
<evidence type="ECO:0000313" key="2">
    <source>
        <dbReference type="Proteomes" id="UP000515150"/>
    </source>
</evidence>
<dbReference type="RefSeq" id="XP_055364148.1">
    <property type="nucleotide sequence ID" value="XM_055508173.1"/>
</dbReference>
<feature type="transmembrane region" description="Helical" evidence="1">
    <location>
        <begin position="92"/>
        <end position="116"/>
    </location>
</feature>
<feature type="transmembrane region" description="Helical" evidence="1">
    <location>
        <begin position="12"/>
        <end position="38"/>
    </location>
</feature>
<feature type="transmembrane region" description="Helical" evidence="1">
    <location>
        <begin position="172"/>
        <end position="194"/>
    </location>
</feature>
<feature type="transmembrane region" description="Helical" evidence="1">
    <location>
        <begin position="58"/>
        <end position="80"/>
    </location>
</feature>